<dbReference type="InterPro" id="IPR003599">
    <property type="entry name" value="Ig_sub"/>
</dbReference>
<evidence type="ECO:0000256" key="1">
    <source>
        <dbReference type="ARBA" id="ARBA00004498"/>
    </source>
</evidence>
<dbReference type="Pfam" id="PF00147">
    <property type="entry name" value="Fibrinogen_C"/>
    <property type="match status" value="1"/>
</dbReference>
<evidence type="ECO:0000256" key="3">
    <source>
        <dbReference type="SAM" id="SignalP"/>
    </source>
</evidence>
<sequence>MCADIFAMFLFFVMSNGEFMVIEKQKDVIYTGHVAFEIFTIPMWSLCAQLCTRLTICKSLNFISLNKTCQINIAEPNCPTSCLSSSVGDSFIAASALPKELAGICKGHACNITEICVPRSQSEGYLCHPLIGYRIVPPKVYIPMSFYEVIIGQSVTLVCIVKSHLAITNVTWTKYVSNSVSTIDSGGSPHLYNGGNVGTPSLTLLNVAQNDVGTYICSATNNIDTRSSNAITVSLHLPPNVQITLSSYEVTFGKSVTLVCLVTSRLPLTNLSWEKDIDGSVSIIDPDNSGNLYGGGKVESPSLIILNVTANDTGTYICSASNLVGTRSSDTISLVVNLPPKVHIPQSSYDGIFGQSVTLVCMVTSQLPLTGVTWTNQNGGSVSTIDPDNSANRYSDGNIDSPSLIILNVTQNDTGTYFCSASNKVDTRSSGAITLIVHSVPTVFVHQLSYDATFGSTVTLECTVTTTTSATITDVYWQKKNECQTKNISSSTTSVKYSGGTVNTPSLTIVNADGLDVSSYTCFASNIAGTGQSSSSFLNVSAADVPRDCSALHPLSASGVYRIYPTASVNFDVYCDMDTLCGGWTVFQKRFDGTFDFYRVWNDYKTGFGDLNAEFWLGNDYLNYITSSGQNRLYIDLEAYDGSTAYAEYAIFSVGNSQSDYIINVSGYSGNAGDSFQYHNGMKFSTSDRDNDNAGWNCAIVQHSSWWNNGCISSNLNGRYGIGNDTKGVLWRGFKNWWSLKTSKMMMKRHY</sequence>
<dbReference type="Pfam" id="PF07679">
    <property type="entry name" value="I-set"/>
    <property type="match status" value="1"/>
</dbReference>
<comment type="subcellular location">
    <subcellularLocation>
        <location evidence="1">Secreted</location>
        <location evidence="1">Extracellular space</location>
        <location evidence="1">Extracellular matrix</location>
    </subcellularLocation>
</comment>
<dbReference type="OrthoDB" id="382013at2759"/>
<feature type="signal peptide" evidence="3">
    <location>
        <begin position="1"/>
        <end position="17"/>
    </location>
</feature>
<dbReference type="InterPro" id="IPR036056">
    <property type="entry name" value="Fibrinogen-like_C"/>
</dbReference>
<dbReference type="Proteomes" id="UP000596742">
    <property type="component" value="Unassembled WGS sequence"/>
</dbReference>
<dbReference type="AlphaFoldDB" id="A0A8B6G8K5"/>
<dbReference type="InterPro" id="IPR014716">
    <property type="entry name" value="Fibrinogen_a/b/g_C_1"/>
</dbReference>
<feature type="domain" description="Ig-like" evidence="4">
    <location>
        <begin position="138"/>
        <end position="234"/>
    </location>
</feature>
<evidence type="ECO:0000259" key="5">
    <source>
        <dbReference type="PROSITE" id="PS51406"/>
    </source>
</evidence>
<organism evidence="6 7">
    <name type="scientific">Mytilus galloprovincialis</name>
    <name type="common">Mediterranean mussel</name>
    <dbReference type="NCBI Taxonomy" id="29158"/>
    <lineage>
        <taxon>Eukaryota</taxon>
        <taxon>Metazoa</taxon>
        <taxon>Spiralia</taxon>
        <taxon>Lophotrochozoa</taxon>
        <taxon>Mollusca</taxon>
        <taxon>Bivalvia</taxon>
        <taxon>Autobranchia</taxon>
        <taxon>Pteriomorphia</taxon>
        <taxon>Mytilida</taxon>
        <taxon>Mytiloidea</taxon>
        <taxon>Mytilidae</taxon>
        <taxon>Mytilinae</taxon>
        <taxon>Mytilus</taxon>
    </lineage>
</organism>
<keyword evidence="2" id="KW-0964">Secreted</keyword>
<feature type="domain" description="Ig-like" evidence="4">
    <location>
        <begin position="239"/>
        <end position="333"/>
    </location>
</feature>
<keyword evidence="3" id="KW-0732">Signal</keyword>
<dbReference type="Pfam" id="PF13927">
    <property type="entry name" value="Ig_3"/>
    <property type="match status" value="3"/>
</dbReference>
<name>A0A8B6G8K5_MYTGA</name>
<dbReference type="InterPro" id="IPR050373">
    <property type="entry name" value="Fibrinogen_C-term_domain"/>
</dbReference>
<dbReference type="InterPro" id="IPR003598">
    <property type="entry name" value="Ig_sub2"/>
</dbReference>
<protein>
    <recommendedName>
        <fullName evidence="8">Fibrinogen-related protein</fullName>
    </recommendedName>
</protein>
<dbReference type="NCBIfam" id="NF040941">
    <property type="entry name" value="GGGWT_bact"/>
    <property type="match status" value="1"/>
</dbReference>
<dbReference type="PROSITE" id="PS50835">
    <property type="entry name" value="IG_LIKE"/>
    <property type="match status" value="4"/>
</dbReference>
<dbReference type="CDD" id="cd00087">
    <property type="entry name" value="FReD"/>
    <property type="match status" value="1"/>
</dbReference>
<dbReference type="SUPFAM" id="SSF48726">
    <property type="entry name" value="Immunoglobulin"/>
    <property type="match status" value="4"/>
</dbReference>
<evidence type="ECO:0000313" key="6">
    <source>
        <dbReference type="EMBL" id="VDI60366.1"/>
    </source>
</evidence>
<reference evidence="6" key="1">
    <citation type="submission" date="2018-11" db="EMBL/GenBank/DDBJ databases">
        <authorList>
            <person name="Alioto T."/>
            <person name="Alioto T."/>
        </authorList>
    </citation>
    <scope>NUCLEOTIDE SEQUENCE</scope>
</reference>
<evidence type="ECO:0000259" key="4">
    <source>
        <dbReference type="PROSITE" id="PS50835"/>
    </source>
</evidence>
<evidence type="ECO:0000256" key="2">
    <source>
        <dbReference type="ARBA" id="ARBA00022530"/>
    </source>
</evidence>
<dbReference type="InterPro" id="IPR002181">
    <property type="entry name" value="Fibrinogen_a/b/g_C_dom"/>
</dbReference>
<keyword evidence="2" id="KW-0272">Extracellular matrix</keyword>
<dbReference type="Gene3D" id="2.60.40.10">
    <property type="entry name" value="Immunoglobulins"/>
    <property type="match status" value="4"/>
</dbReference>
<dbReference type="InterPro" id="IPR007110">
    <property type="entry name" value="Ig-like_dom"/>
</dbReference>
<dbReference type="EMBL" id="UYJE01008029">
    <property type="protein sequence ID" value="VDI60366.1"/>
    <property type="molecule type" value="Genomic_DNA"/>
</dbReference>
<feature type="domain" description="Fibrinogen C-terminal" evidence="5">
    <location>
        <begin position="540"/>
        <end position="751"/>
    </location>
</feature>
<dbReference type="SMART" id="SM00186">
    <property type="entry name" value="FBG"/>
    <property type="match status" value="1"/>
</dbReference>
<feature type="domain" description="Ig-like" evidence="4">
    <location>
        <begin position="340"/>
        <end position="434"/>
    </location>
</feature>
<accession>A0A8B6G8K5</accession>
<feature type="chain" id="PRO_5032812101" description="Fibrinogen-related protein" evidence="3">
    <location>
        <begin position="18"/>
        <end position="751"/>
    </location>
</feature>
<feature type="domain" description="Ig-like" evidence="4">
    <location>
        <begin position="441"/>
        <end position="539"/>
    </location>
</feature>
<dbReference type="SMART" id="SM00408">
    <property type="entry name" value="IGc2"/>
    <property type="match status" value="4"/>
</dbReference>
<dbReference type="InterPro" id="IPR013783">
    <property type="entry name" value="Ig-like_fold"/>
</dbReference>
<dbReference type="SUPFAM" id="SSF56496">
    <property type="entry name" value="Fibrinogen C-terminal domain-like"/>
    <property type="match status" value="1"/>
</dbReference>
<dbReference type="SMART" id="SM00409">
    <property type="entry name" value="IG"/>
    <property type="match status" value="4"/>
</dbReference>
<dbReference type="Gene3D" id="3.90.215.10">
    <property type="entry name" value="Gamma Fibrinogen, chain A, domain 1"/>
    <property type="match status" value="1"/>
</dbReference>
<evidence type="ECO:0008006" key="8">
    <source>
        <dbReference type="Google" id="ProtNLM"/>
    </source>
</evidence>
<gene>
    <name evidence="6" type="ORF">MGAL_10B074671</name>
</gene>
<dbReference type="PANTHER" id="PTHR19143">
    <property type="entry name" value="FIBRINOGEN/TENASCIN/ANGIOPOEITIN"/>
    <property type="match status" value="1"/>
</dbReference>
<evidence type="ECO:0000313" key="7">
    <source>
        <dbReference type="Proteomes" id="UP000596742"/>
    </source>
</evidence>
<dbReference type="InterPro" id="IPR036179">
    <property type="entry name" value="Ig-like_dom_sf"/>
</dbReference>
<dbReference type="PROSITE" id="PS51406">
    <property type="entry name" value="FIBRINOGEN_C_2"/>
    <property type="match status" value="1"/>
</dbReference>
<keyword evidence="7" id="KW-1185">Reference proteome</keyword>
<dbReference type="GO" id="GO:0005615">
    <property type="term" value="C:extracellular space"/>
    <property type="evidence" value="ECO:0007669"/>
    <property type="project" value="TreeGrafter"/>
</dbReference>
<proteinExistence type="predicted"/>
<dbReference type="InterPro" id="IPR013098">
    <property type="entry name" value="Ig_I-set"/>
</dbReference>
<comment type="caution">
    <text evidence="6">The sequence shown here is derived from an EMBL/GenBank/DDBJ whole genome shotgun (WGS) entry which is preliminary data.</text>
</comment>